<dbReference type="Proteomes" id="UP000579812">
    <property type="component" value="Unassembled WGS sequence"/>
</dbReference>
<keyword evidence="3" id="KW-1185">Reference proteome</keyword>
<proteinExistence type="predicted"/>
<evidence type="ECO:0000313" key="2">
    <source>
        <dbReference type="EMBL" id="KAF4100972.1"/>
    </source>
</evidence>
<comment type="caution">
    <text evidence="2">The sequence shown here is derived from an EMBL/GenBank/DDBJ whole genome shotgun (WGS) entry which is preliminary data.</text>
</comment>
<gene>
    <name evidence="2" type="ORF">G5714_019168</name>
</gene>
<name>A0A7J6C557_9TELE</name>
<feature type="signal peptide" evidence="1">
    <location>
        <begin position="1"/>
        <end position="26"/>
    </location>
</feature>
<dbReference type="AlphaFoldDB" id="A0A7J6C557"/>
<accession>A0A7J6C557</accession>
<sequence>MAHRTKIRSCILLCTYLMAMPSGQDALSCCRRDFTNSSSSFELSDRPGPSCDTQWSADGTAVVDESGGVDESRVHHAGSQSIILRGNHTRVIFRMDCALKKSMEVYCNVLCRSSDEFSPTTEMQHTRRPNNAANRSTSDGIIFIIFIIFIFVT</sequence>
<keyword evidence="1" id="KW-0732">Signal</keyword>
<dbReference type="EMBL" id="JAAMOB010000019">
    <property type="protein sequence ID" value="KAF4100972.1"/>
    <property type="molecule type" value="Genomic_DNA"/>
</dbReference>
<reference evidence="2 3" key="1">
    <citation type="submission" date="2020-04" db="EMBL/GenBank/DDBJ databases">
        <title>Chromosome-level genome assembly of a cyprinid fish Onychostoma macrolepis by integration of Nanopore Sequencing, Bionano and Hi-C technology.</title>
        <authorList>
            <person name="Wang D."/>
        </authorList>
    </citation>
    <scope>NUCLEOTIDE SEQUENCE [LARGE SCALE GENOMIC DNA]</scope>
    <source>
        <strain evidence="2">SWU-2019</strain>
        <tissue evidence="2">Muscle</tissue>
    </source>
</reference>
<evidence type="ECO:0000313" key="3">
    <source>
        <dbReference type="Proteomes" id="UP000579812"/>
    </source>
</evidence>
<feature type="chain" id="PRO_5029806804" evidence="1">
    <location>
        <begin position="27"/>
        <end position="153"/>
    </location>
</feature>
<evidence type="ECO:0000256" key="1">
    <source>
        <dbReference type="SAM" id="SignalP"/>
    </source>
</evidence>
<protein>
    <submittedName>
        <fullName evidence="2">Uncharacterized protein</fullName>
    </submittedName>
</protein>
<organism evidence="2 3">
    <name type="scientific">Onychostoma macrolepis</name>
    <dbReference type="NCBI Taxonomy" id="369639"/>
    <lineage>
        <taxon>Eukaryota</taxon>
        <taxon>Metazoa</taxon>
        <taxon>Chordata</taxon>
        <taxon>Craniata</taxon>
        <taxon>Vertebrata</taxon>
        <taxon>Euteleostomi</taxon>
        <taxon>Actinopterygii</taxon>
        <taxon>Neopterygii</taxon>
        <taxon>Teleostei</taxon>
        <taxon>Ostariophysi</taxon>
        <taxon>Cypriniformes</taxon>
        <taxon>Cyprinidae</taxon>
        <taxon>Acrossocheilinae</taxon>
        <taxon>Onychostoma</taxon>
    </lineage>
</organism>